<name>A0A1X3H198_9BRAD</name>
<dbReference type="Proteomes" id="UP000193553">
    <property type="component" value="Unassembled WGS sequence"/>
</dbReference>
<comment type="caution">
    <text evidence="1">The sequence shown here is derived from an EMBL/GenBank/DDBJ whole genome shotgun (WGS) entry which is preliminary data.</text>
</comment>
<protein>
    <submittedName>
        <fullName evidence="1">Uncharacterized protein</fullName>
    </submittedName>
</protein>
<dbReference type="AlphaFoldDB" id="A0A1X3H198"/>
<reference evidence="1 2" key="1">
    <citation type="submission" date="2017-03" db="EMBL/GenBank/DDBJ databases">
        <title>Whole genome sequences of fourteen strains of Bradyrhizobium canariense and one strain of Bradyrhizobium japonicum isolated from Lupinus (Papilionoideae: Genisteae) species in Algeria.</title>
        <authorList>
            <person name="Crovadore J."/>
            <person name="Chekireb D."/>
            <person name="Brachmann A."/>
            <person name="Chablais R."/>
            <person name="Cochard B."/>
            <person name="Lefort F."/>
        </authorList>
    </citation>
    <scope>NUCLEOTIDE SEQUENCE [LARGE SCALE GENOMIC DNA]</scope>
    <source>
        <strain evidence="1 2">UBMA195</strain>
    </source>
</reference>
<gene>
    <name evidence="1" type="ORF">BSZ18_26840</name>
</gene>
<sequence>MTADDKINLLLGVCGVETANKAADCVRVWRRLVRIDNASSDKRFAFTQARTVTDFFVGLITKDLNGGALDTWLKETGNEFDRAKGMKAAVRHQITLDIYVDEFEMIFVVSRNRVRSNDRTEADTISVRFVQPAPDAENEFVYGLRSKDYKAGSKLIRRLDGENIRGWGTCLTEDIAGNLD</sequence>
<evidence type="ECO:0000313" key="2">
    <source>
        <dbReference type="Proteomes" id="UP000193553"/>
    </source>
</evidence>
<dbReference type="RefSeq" id="WP_085360866.1">
    <property type="nucleotide sequence ID" value="NZ_NAFD01000190.1"/>
</dbReference>
<organism evidence="1 2">
    <name type="scientific">Bradyrhizobium canariense</name>
    <dbReference type="NCBI Taxonomy" id="255045"/>
    <lineage>
        <taxon>Bacteria</taxon>
        <taxon>Pseudomonadati</taxon>
        <taxon>Pseudomonadota</taxon>
        <taxon>Alphaproteobacteria</taxon>
        <taxon>Hyphomicrobiales</taxon>
        <taxon>Nitrobacteraceae</taxon>
        <taxon>Bradyrhizobium</taxon>
    </lineage>
</organism>
<evidence type="ECO:0000313" key="1">
    <source>
        <dbReference type="EMBL" id="OSJ05134.1"/>
    </source>
</evidence>
<dbReference type="EMBL" id="NAFI01000183">
    <property type="protein sequence ID" value="OSJ05134.1"/>
    <property type="molecule type" value="Genomic_DNA"/>
</dbReference>
<accession>A0A1X3H198</accession>
<proteinExistence type="predicted"/>